<dbReference type="FunFam" id="3.30.365.10:FF:000002">
    <property type="entry name" value="Xanthine dehydrogenase oxidase"/>
    <property type="match status" value="1"/>
</dbReference>
<dbReference type="Gene3D" id="3.90.1170.50">
    <property type="entry name" value="Aldehyde oxidase/xanthine dehydrogenase, a/b hammerhead"/>
    <property type="match status" value="1"/>
</dbReference>
<dbReference type="SMART" id="SM01092">
    <property type="entry name" value="CO_deh_flav_C"/>
    <property type="match status" value="1"/>
</dbReference>
<evidence type="ECO:0000313" key="16">
    <source>
        <dbReference type="EMBL" id="VVC98271.1"/>
    </source>
</evidence>
<feature type="binding site" evidence="14">
    <location>
        <position position="52"/>
    </location>
    <ligand>
        <name>[2Fe-2S] cluster</name>
        <dbReference type="ChEBI" id="CHEBI:190135"/>
        <label>2</label>
    </ligand>
</feature>
<dbReference type="Pfam" id="PF01315">
    <property type="entry name" value="Ald_Xan_dh_C"/>
    <property type="match status" value="1"/>
</dbReference>
<dbReference type="SUPFAM" id="SSF56003">
    <property type="entry name" value="Molybdenum cofactor-binding domain"/>
    <property type="match status" value="1"/>
</dbReference>
<dbReference type="InterPro" id="IPR016166">
    <property type="entry name" value="FAD-bd_PCMH"/>
</dbReference>
<dbReference type="InterPro" id="IPR002888">
    <property type="entry name" value="2Fe-2S-bd"/>
</dbReference>
<protein>
    <recommendedName>
        <fullName evidence="15">FAD-binding PCMH-type domain-containing protein</fullName>
    </recommendedName>
</protein>
<dbReference type="FunFam" id="3.30.365.10:FF:000001">
    <property type="entry name" value="Xanthine dehydrogenase oxidase"/>
    <property type="match status" value="1"/>
</dbReference>
<name>A0A5E4QJ10_9NEOP</name>
<dbReference type="EMBL" id="FZQP02003445">
    <property type="protein sequence ID" value="VVC98271.1"/>
    <property type="molecule type" value="Genomic_DNA"/>
</dbReference>
<dbReference type="GO" id="GO:0005506">
    <property type="term" value="F:iron ion binding"/>
    <property type="evidence" value="ECO:0007669"/>
    <property type="project" value="InterPro"/>
</dbReference>
<dbReference type="Gene3D" id="3.30.365.10">
    <property type="entry name" value="Aldehyde oxidase/xanthine dehydrogenase, molybdopterin binding domain"/>
    <property type="match status" value="4"/>
</dbReference>
<comment type="subunit">
    <text evidence="4">Homodimer.</text>
</comment>
<feature type="binding site" evidence="14">
    <location>
        <position position="742"/>
    </location>
    <ligand>
        <name>Mo-molybdopterin</name>
        <dbReference type="ChEBI" id="CHEBI:71302"/>
    </ligand>
    <ligandPart>
        <name>Mo</name>
        <dbReference type="ChEBI" id="CHEBI:28685"/>
    </ligandPart>
</feature>
<dbReference type="AlphaFoldDB" id="A0A5E4QJ10"/>
<comment type="cofactor">
    <cofactor evidence="14">
        <name>Mo-molybdopterin</name>
        <dbReference type="ChEBI" id="CHEBI:71302"/>
    </cofactor>
    <text evidence="14">Binds 1 Mo-molybdopterin (Mo-MPT) cofactor per subunit.</text>
</comment>
<keyword evidence="9 14" id="KW-0408">Iron</keyword>
<dbReference type="InterPro" id="IPR016208">
    <property type="entry name" value="Ald_Oxase/xanthine_DH-like"/>
</dbReference>
<dbReference type="PANTHER" id="PTHR11908">
    <property type="entry name" value="XANTHINE DEHYDROGENASE"/>
    <property type="match status" value="1"/>
</dbReference>
<dbReference type="InterPro" id="IPR002346">
    <property type="entry name" value="Mopterin_DH_FAD-bd"/>
</dbReference>
<dbReference type="InterPro" id="IPR000674">
    <property type="entry name" value="Ald_Oxase/Xan_DH_a/b"/>
</dbReference>
<dbReference type="GO" id="GO:0005777">
    <property type="term" value="C:peroxisome"/>
    <property type="evidence" value="ECO:0007669"/>
    <property type="project" value="UniProtKB-SubCell"/>
</dbReference>
<evidence type="ECO:0000256" key="5">
    <source>
        <dbReference type="ARBA" id="ARBA00022505"/>
    </source>
</evidence>
<keyword evidence="6 14" id="KW-0001">2Fe-2S</keyword>
<dbReference type="InterPro" id="IPR016169">
    <property type="entry name" value="FAD-bd_PCMH_sub2"/>
</dbReference>
<dbReference type="SUPFAM" id="SSF56176">
    <property type="entry name" value="FAD-binding/transporter-associated domain-like"/>
    <property type="match status" value="1"/>
</dbReference>
<feature type="binding site" evidence="14">
    <location>
        <position position="49"/>
    </location>
    <ligand>
        <name>[2Fe-2S] cluster</name>
        <dbReference type="ChEBI" id="CHEBI:190135"/>
        <label>2</label>
    </ligand>
</feature>
<dbReference type="Gene3D" id="3.30.465.10">
    <property type="match status" value="1"/>
</dbReference>
<comment type="subcellular location">
    <subcellularLocation>
        <location evidence="2">Peroxisome</location>
    </subcellularLocation>
</comment>
<dbReference type="InterPro" id="IPR036318">
    <property type="entry name" value="FAD-bd_PCMH-like_sf"/>
</dbReference>
<evidence type="ECO:0000256" key="10">
    <source>
        <dbReference type="ARBA" id="ARBA00023014"/>
    </source>
</evidence>
<comment type="similarity">
    <text evidence="3">Belongs to the xanthine dehydrogenase family.</text>
</comment>
<dbReference type="PROSITE" id="PS51387">
    <property type="entry name" value="FAD_PCMH"/>
    <property type="match status" value="1"/>
</dbReference>
<keyword evidence="17" id="KW-1185">Reference proteome</keyword>
<keyword evidence="7 14" id="KW-0479">Metal-binding</keyword>
<keyword evidence="11" id="KW-0576">Peroxisome</keyword>
<evidence type="ECO:0000256" key="8">
    <source>
        <dbReference type="ARBA" id="ARBA00023002"/>
    </source>
</evidence>
<evidence type="ECO:0000256" key="7">
    <source>
        <dbReference type="ARBA" id="ARBA00022723"/>
    </source>
</evidence>
<dbReference type="InterPro" id="IPR036856">
    <property type="entry name" value="Ald_Oxase/Xan_DH_a/b_sf"/>
</dbReference>
<feature type="binding site" evidence="14">
    <location>
        <position position="85"/>
    </location>
    <ligand>
        <name>[2Fe-2S] cluster</name>
        <dbReference type="ChEBI" id="CHEBI:190135"/>
        <label>2</label>
    </ligand>
</feature>
<dbReference type="SMART" id="SM01008">
    <property type="entry name" value="Ald_Xan_dh_C"/>
    <property type="match status" value="1"/>
</dbReference>
<evidence type="ECO:0000259" key="15">
    <source>
        <dbReference type="PROSITE" id="PS51387"/>
    </source>
</evidence>
<organism evidence="16 17">
    <name type="scientific">Leptidea sinapis</name>
    <dbReference type="NCBI Taxonomy" id="189913"/>
    <lineage>
        <taxon>Eukaryota</taxon>
        <taxon>Metazoa</taxon>
        <taxon>Ecdysozoa</taxon>
        <taxon>Arthropoda</taxon>
        <taxon>Hexapoda</taxon>
        <taxon>Insecta</taxon>
        <taxon>Pterygota</taxon>
        <taxon>Neoptera</taxon>
        <taxon>Endopterygota</taxon>
        <taxon>Lepidoptera</taxon>
        <taxon>Glossata</taxon>
        <taxon>Ditrysia</taxon>
        <taxon>Papilionoidea</taxon>
        <taxon>Pieridae</taxon>
        <taxon>Dismorphiinae</taxon>
        <taxon>Leptidea</taxon>
    </lineage>
</organism>
<comment type="cofactor">
    <cofactor evidence="12">
        <name>[2Fe-2S] cluster</name>
        <dbReference type="ChEBI" id="CHEBI:190135"/>
    </cofactor>
</comment>
<evidence type="ECO:0000256" key="6">
    <source>
        <dbReference type="ARBA" id="ARBA00022714"/>
    </source>
</evidence>
<reference evidence="16 17" key="1">
    <citation type="submission" date="2017-07" db="EMBL/GenBank/DDBJ databases">
        <authorList>
            <person name="Talla V."/>
            <person name="Backstrom N."/>
        </authorList>
    </citation>
    <scope>NUCLEOTIDE SEQUENCE [LARGE SCALE GENOMIC DNA]</scope>
</reference>
<dbReference type="Pfam" id="PF02738">
    <property type="entry name" value="MoCoBD_1"/>
    <property type="match status" value="1"/>
</dbReference>
<dbReference type="Pfam" id="PF20256">
    <property type="entry name" value="MoCoBD_2"/>
    <property type="match status" value="1"/>
</dbReference>
<feature type="binding site" evidence="13">
    <location>
        <position position="277"/>
    </location>
    <ligand>
        <name>FAD</name>
        <dbReference type="ChEBI" id="CHEBI:57692"/>
    </ligand>
</feature>
<dbReference type="Pfam" id="PF01799">
    <property type="entry name" value="Fer2_2"/>
    <property type="match status" value="1"/>
</dbReference>
<evidence type="ECO:0000313" key="17">
    <source>
        <dbReference type="Proteomes" id="UP000324832"/>
    </source>
</evidence>
<proteinExistence type="inferred from homology"/>
<evidence type="ECO:0000256" key="2">
    <source>
        <dbReference type="ARBA" id="ARBA00004275"/>
    </source>
</evidence>
<evidence type="ECO:0000256" key="1">
    <source>
        <dbReference type="ARBA" id="ARBA00001974"/>
    </source>
</evidence>
<gene>
    <name evidence="16" type="ORF">LSINAPIS_LOCUS9379</name>
</gene>
<dbReference type="InterPro" id="IPR036884">
    <property type="entry name" value="2Fe-2S-bd_dom_sf"/>
</dbReference>
<keyword evidence="13" id="KW-0285">Flavoprotein</keyword>
<keyword evidence="10 14" id="KW-0411">Iron-sulfur</keyword>
<sequence length="1096" mass="124054">MTKSTVMYNVEIVKCKPIKQRLQHEKVGNRLDGYHPLQKTLYENSGTQCGYCSPGWVMAMYSLLKKKKMTMLEIEKSLGSNVCRCTGYRPILDAFKKFASDSPDPYHLPDIEDLKICKKSGDECSQTCSESDWCFIGHDDVERSPLIHIKLSDNKDWFRVEEIGDIYNIFKKYGADEYMLVAGNTAKGAYPILEYPRLLIDVSGVTALKGYLIDQNLGIGAGNTLTELEEIFTNVCKREYFSYLRILYNHLQLVAHIPVKNIGTIAGNLMTKHRHNDFKSDIFLLLETVGANVTIRDGLSPPLTRASKTERFLVGQRLFTNETLQGALGVLNDEIVVTDHLPEMSAAYRRQLALGLFYKGLLSLCPPNILGARYKSGAIRLREDRSGSDGRQIFDTNPALWPLNKPSPKSDGLIQCAGEATYTEDIPSLPNEVFAAFVLADIPLGTIDRIDSSTALAEPGVLAFYSAKDIPGENSYTPAGSTFYQADEEVLCEKEVKYMNQPIGIIVAENQHIADRAATLVKVLYKNIRKPVVDIKIAKNDPKRSTLFMNFKPTRTGSDVTKVIKGESTIYGQYHFTMETLACVSHPIEEGIKVYSTTQWIDVVQRMVAKVLKIEQNRIDVQVRRLGGAYGIKISRGTQVATACALVTFKLNRPCRFIQSLKNNMRAVGKRLPCSTNVELGVNQRGEIQFLKYELYSDNGYIIDEPLTALGLDSYYNCYDKSTWDYTVLNSITDTASNTWCRSPATLECIAMSEIIMERISYEANIDPFEVRIANLDNVQHRDILELVQTIKTNSDYEMRKKEIEKFNVENRWKKRGLRCSFLRWTPVGNQYFDINLAVYFGDGSVIITHAGIEMGQGVNTKAVQICAYLLKIPVEKIQIKPNETTSAPNSFVSGGSVTSQNVAIGVRKCCEELLRRLEPIKQKLNNPTWAQLIRSAYDAQIDLQVHGFTNIADTQEYNIYGVTLAEVEIDVLTGEWNINRVDLIEDVGQSVNPEIDIGQIEGAFVMGAGYWTTEELVYHPETGELLTDRTWEYWVPQARDIPQDFRIYFRKKSYTNNLIFGAKAERFYKFSIIKFPYKRKYYTNITPIFVKHIIL</sequence>
<dbReference type="PANTHER" id="PTHR11908:SF132">
    <property type="entry name" value="ALDEHYDE OXIDASE 1-RELATED"/>
    <property type="match status" value="1"/>
</dbReference>
<dbReference type="SUPFAM" id="SSF54665">
    <property type="entry name" value="CO dehydrogenase molybdoprotein N-domain-like"/>
    <property type="match status" value="1"/>
</dbReference>
<feature type="non-terminal residue" evidence="16">
    <location>
        <position position="1096"/>
    </location>
</feature>
<evidence type="ECO:0000256" key="12">
    <source>
        <dbReference type="ARBA" id="ARBA00034078"/>
    </source>
</evidence>
<dbReference type="PIRSF" id="PIRSF000127">
    <property type="entry name" value="Xanthine_DH"/>
    <property type="match status" value="1"/>
</dbReference>
<feature type="binding site" evidence="14">
    <location>
        <position position="83"/>
    </location>
    <ligand>
        <name>[2Fe-2S] cluster</name>
        <dbReference type="ChEBI" id="CHEBI:190135"/>
        <label>2</label>
    </ligand>
</feature>
<feature type="binding site" evidence="14">
    <location>
        <position position="599"/>
    </location>
    <ligand>
        <name>Mo-molybdopterin</name>
        <dbReference type="ChEBI" id="CHEBI:71302"/>
    </ligand>
    <ligandPart>
        <name>Mo</name>
        <dbReference type="ChEBI" id="CHEBI:28685"/>
    </ligandPart>
</feature>
<dbReference type="Gene3D" id="1.10.150.120">
    <property type="entry name" value="[2Fe-2S]-binding domain"/>
    <property type="match status" value="1"/>
</dbReference>
<evidence type="ECO:0000256" key="9">
    <source>
        <dbReference type="ARBA" id="ARBA00023004"/>
    </source>
</evidence>
<comment type="cofactor">
    <cofactor evidence="14">
        <name>[2Fe-2S] cluster</name>
        <dbReference type="ChEBI" id="CHEBI:190135"/>
    </cofactor>
    <text evidence="14">Binds 2 [2Fe-2S] clusters.</text>
</comment>
<dbReference type="Pfam" id="PF00941">
    <property type="entry name" value="FAD_binding_5"/>
    <property type="match status" value="1"/>
</dbReference>
<dbReference type="Proteomes" id="UP000324832">
    <property type="component" value="Unassembled WGS sequence"/>
</dbReference>
<dbReference type="InterPro" id="IPR046867">
    <property type="entry name" value="AldOxase/xan_DH_MoCoBD2"/>
</dbReference>
<evidence type="ECO:0000256" key="11">
    <source>
        <dbReference type="ARBA" id="ARBA00023140"/>
    </source>
</evidence>
<dbReference type="FunFam" id="3.90.1170.50:FF:000003">
    <property type="entry name" value="Aldehyde oxidase"/>
    <property type="match status" value="1"/>
</dbReference>
<comment type="cofactor">
    <cofactor evidence="1 13">
        <name>FAD</name>
        <dbReference type="ChEBI" id="CHEBI:57692"/>
    </cofactor>
</comment>
<dbReference type="SUPFAM" id="SSF47741">
    <property type="entry name" value="CO dehydrogenase ISP C-domain like"/>
    <property type="match status" value="1"/>
</dbReference>
<keyword evidence="8" id="KW-0560">Oxidoreductase</keyword>
<accession>A0A5E4QJ10</accession>
<evidence type="ECO:0000256" key="14">
    <source>
        <dbReference type="PIRSR" id="PIRSR000127-3"/>
    </source>
</evidence>
<feature type="domain" description="FAD-binding PCMH-type" evidence="15">
    <location>
        <begin position="150"/>
        <end position="344"/>
    </location>
</feature>
<dbReference type="GO" id="GO:0051537">
    <property type="term" value="F:2 iron, 2 sulfur cluster binding"/>
    <property type="evidence" value="ECO:0007669"/>
    <property type="project" value="UniProtKB-KW"/>
</dbReference>
<evidence type="ECO:0000256" key="4">
    <source>
        <dbReference type="ARBA" id="ARBA00011738"/>
    </source>
</evidence>
<dbReference type="InterPro" id="IPR037165">
    <property type="entry name" value="AldOxase/xan_DH_Mopterin-bd_sf"/>
</dbReference>
<dbReference type="GO" id="GO:0071949">
    <property type="term" value="F:FAD binding"/>
    <property type="evidence" value="ECO:0007669"/>
    <property type="project" value="InterPro"/>
</dbReference>
<dbReference type="GO" id="GO:0016491">
    <property type="term" value="F:oxidoreductase activity"/>
    <property type="evidence" value="ECO:0007669"/>
    <property type="project" value="UniProtKB-KW"/>
</dbReference>
<dbReference type="SUPFAM" id="SSF55447">
    <property type="entry name" value="CO dehydrogenase flavoprotein C-terminal domain-like"/>
    <property type="match status" value="1"/>
</dbReference>
<keyword evidence="5 14" id="KW-0500">Molybdenum</keyword>
<evidence type="ECO:0000256" key="13">
    <source>
        <dbReference type="PIRSR" id="PIRSR000127-2"/>
    </source>
</evidence>
<dbReference type="InterPro" id="IPR036683">
    <property type="entry name" value="CO_DH_flav_C_dom_sf"/>
</dbReference>
<evidence type="ECO:0000256" key="3">
    <source>
        <dbReference type="ARBA" id="ARBA00006849"/>
    </source>
</evidence>
<feature type="binding site" evidence="14">
    <location>
        <position position="896"/>
    </location>
    <ligand>
        <name>Mo-molybdopterin</name>
        <dbReference type="ChEBI" id="CHEBI:71302"/>
    </ligand>
    <ligandPart>
        <name>Mo</name>
        <dbReference type="ChEBI" id="CHEBI:28685"/>
    </ligandPart>
</feature>
<dbReference type="InterPro" id="IPR005107">
    <property type="entry name" value="CO_DH_flav_C"/>
</dbReference>
<keyword evidence="13" id="KW-0274">FAD</keyword>
<dbReference type="InterPro" id="IPR008274">
    <property type="entry name" value="AldOxase/xan_DH_MoCoBD1"/>
</dbReference>